<dbReference type="EMBL" id="QNRM01000025">
    <property type="protein sequence ID" value="RBP10690.1"/>
    <property type="molecule type" value="Genomic_DNA"/>
</dbReference>
<sequence length="46" mass="5614">MMRRYRALRKLGCGWFTSGFIAWVNFLFNVPENEIRFMHVTIEMED</sequence>
<evidence type="ECO:0000313" key="2">
    <source>
        <dbReference type="Proteomes" id="UP000252124"/>
    </source>
</evidence>
<proteinExistence type="predicted"/>
<comment type="caution">
    <text evidence="1">The sequence shown here is derived from an EMBL/GenBank/DDBJ whole genome shotgun (WGS) entry which is preliminary data.</text>
</comment>
<dbReference type="Proteomes" id="UP000252124">
    <property type="component" value="Unassembled WGS sequence"/>
</dbReference>
<gene>
    <name evidence="1" type="ORF">DFP87_12553</name>
</gene>
<protein>
    <submittedName>
        <fullName evidence="1">Uncharacterized protein</fullName>
    </submittedName>
</protein>
<name>A0ABX9FV17_9BURK</name>
<accession>A0ABX9FV17</accession>
<dbReference type="RefSeq" id="WP_158218699.1">
    <property type="nucleotide sequence ID" value="NZ_CADIJU010000031.1"/>
</dbReference>
<evidence type="ECO:0000313" key="1">
    <source>
        <dbReference type="EMBL" id="RBP10690.1"/>
    </source>
</evidence>
<organism evidence="1 2">
    <name type="scientific">Achromobacter marplatensis</name>
    <dbReference type="NCBI Taxonomy" id="470868"/>
    <lineage>
        <taxon>Bacteria</taxon>
        <taxon>Pseudomonadati</taxon>
        <taxon>Pseudomonadota</taxon>
        <taxon>Betaproteobacteria</taxon>
        <taxon>Burkholderiales</taxon>
        <taxon>Alcaligenaceae</taxon>
        <taxon>Achromobacter</taxon>
    </lineage>
</organism>
<dbReference type="GeneID" id="99734320"/>
<reference evidence="1 2" key="1">
    <citation type="submission" date="2018-06" db="EMBL/GenBank/DDBJ databases">
        <title>Genomic Encyclopedia of Type Strains, Phase III (KMG-III): the genomes of soil and plant-associated and newly described type strains.</title>
        <authorList>
            <person name="Whitman W."/>
        </authorList>
    </citation>
    <scope>NUCLEOTIDE SEQUENCE [LARGE SCALE GENOMIC DNA]</scope>
    <source>
        <strain evidence="1 2">CECT 7342</strain>
    </source>
</reference>
<keyword evidence="2" id="KW-1185">Reference proteome</keyword>